<dbReference type="GO" id="GO:0016887">
    <property type="term" value="F:ATP hydrolysis activity"/>
    <property type="evidence" value="ECO:0007669"/>
    <property type="project" value="RHEA"/>
</dbReference>
<comment type="catalytic activity">
    <reaction evidence="13">
        <text>ATP + H2O = ADP + phosphate + H(+)</text>
        <dbReference type="Rhea" id="RHEA:13065"/>
        <dbReference type="ChEBI" id="CHEBI:15377"/>
        <dbReference type="ChEBI" id="CHEBI:15378"/>
        <dbReference type="ChEBI" id="CHEBI:30616"/>
        <dbReference type="ChEBI" id="CHEBI:43474"/>
        <dbReference type="ChEBI" id="CHEBI:456216"/>
        <dbReference type="EC" id="5.6.2.4"/>
    </reaction>
</comment>
<dbReference type="InterPro" id="IPR027417">
    <property type="entry name" value="P-loop_NTPase"/>
</dbReference>
<accession>A0A318KSU6</accession>
<dbReference type="GO" id="GO:0003677">
    <property type="term" value="F:DNA binding"/>
    <property type="evidence" value="ECO:0007669"/>
    <property type="project" value="UniProtKB-KW"/>
</dbReference>
<keyword evidence="8" id="KW-0238">DNA-binding</keyword>
<dbReference type="RefSeq" id="WP_022938787.1">
    <property type="nucleotide sequence ID" value="NZ_CABKRQ010000006.1"/>
</dbReference>
<dbReference type="GO" id="GO:0000725">
    <property type="term" value="P:recombinational repair"/>
    <property type="evidence" value="ECO:0007669"/>
    <property type="project" value="TreeGrafter"/>
</dbReference>
<dbReference type="EC" id="5.6.2.4" evidence="12"/>
<comment type="catalytic activity">
    <reaction evidence="11">
        <text>Couples ATP hydrolysis with the unwinding of duplex DNA by translocating in the 3'-5' direction.</text>
        <dbReference type="EC" id="5.6.2.4"/>
    </reaction>
</comment>
<keyword evidence="18" id="KW-1185">Reference proteome</keyword>
<evidence type="ECO:0000256" key="11">
    <source>
        <dbReference type="ARBA" id="ARBA00034617"/>
    </source>
</evidence>
<feature type="binding site" evidence="14">
    <location>
        <begin position="24"/>
        <end position="31"/>
    </location>
    <ligand>
        <name>ATP</name>
        <dbReference type="ChEBI" id="CHEBI:30616"/>
    </ligand>
</feature>
<dbReference type="InterPro" id="IPR000212">
    <property type="entry name" value="DNA_helicase_UvrD/REP"/>
</dbReference>
<evidence type="ECO:0000313" key="18">
    <source>
        <dbReference type="Proteomes" id="UP000247612"/>
    </source>
</evidence>
<evidence type="ECO:0000313" key="17">
    <source>
        <dbReference type="EMBL" id="PXX80944.1"/>
    </source>
</evidence>
<dbReference type="EMBL" id="QJKH01000002">
    <property type="protein sequence ID" value="PXX80944.1"/>
    <property type="molecule type" value="Genomic_DNA"/>
</dbReference>
<name>A0A318KSU6_9FIRM</name>
<proteinExistence type="predicted"/>
<dbReference type="GO" id="GO:0033202">
    <property type="term" value="C:DNA helicase complex"/>
    <property type="evidence" value="ECO:0007669"/>
    <property type="project" value="TreeGrafter"/>
</dbReference>
<feature type="domain" description="UvrD-like helicase C-terminal" evidence="16">
    <location>
        <begin position="482"/>
        <end position="744"/>
    </location>
</feature>
<dbReference type="Gene3D" id="3.90.320.10">
    <property type="match status" value="1"/>
</dbReference>
<evidence type="ECO:0000256" key="10">
    <source>
        <dbReference type="ARBA" id="ARBA00023235"/>
    </source>
</evidence>
<dbReference type="PROSITE" id="PS51198">
    <property type="entry name" value="UVRD_HELICASE_ATP_BIND"/>
    <property type="match status" value="1"/>
</dbReference>
<dbReference type="Gene3D" id="3.40.50.300">
    <property type="entry name" value="P-loop containing nucleotide triphosphate hydrolases"/>
    <property type="match status" value="4"/>
</dbReference>
<keyword evidence="10" id="KW-0413">Isomerase</keyword>
<evidence type="ECO:0000256" key="4">
    <source>
        <dbReference type="ARBA" id="ARBA00022801"/>
    </source>
</evidence>
<keyword evidence="5 14" id="KW-0347">Helicase</keyword>
<keyword evidence="4 14" id="KW-0378">Hydrolase</keyword>
<dbReference type="PANTHER" id="PTHR11070">
    <property type="entry name" value="UVRD / RECB / PCRA DNA HELICASE FAMILY MEMBER"/>
    <property type="match status" value="1"/>
</dbReference>
<keyword evidence="6" id="KW-0269">Exonuclease</keyword>
<dbReference type="Pfam" id="PF13361">
    <property type="entry name" value="UvrD_C"/>
    <property type="match status" value="1"/>
</dbReference>
<dbReference type="InterPro" id="IPR014016">
    <property type="entry name" value="UvrD-like_ATP-bd"/>
</dbReference>
<evidence type="ECO:0000256" key="9">
    <source>
        <dbReference type="ARBA" id="ARBA00023204"/>
    </source>
</evidence>
<dbReference type="Proteomes" id="UP000247612">
    <property type="component" value="Unassembled WGS sequence"/>
</dbReference>
<dbReference type="InterPro" id="IPR011604">
    <property type="entry name" value="PDDEXK-like_dom_sf"/>
</dbReference>
<keyword evidence="2 14" id="KW-0547">Nucleotide-binding</keyword>
<dbReference type="PANTHER" id="PTHR11070:SF48">
    <property type="entry name" value="ATP-DEPENDENT HELICASE_NUCLEASE SUBUNIT A"/>
    <property type="match status" value="1"/>
</dbReference>
<dbReference type="PROSITE" id="PS51217">
    <property type="entry name" value="UVRD_HELICASE_CTER"/>
    <property type="match status" value="1"/>
</dbReference>
<dbReference type="AlphaFoldDB" id="A0A318KSU6"/>
<evidence type="ECO:0000256" key="12">
    <source>
        <dbReference type="ARBA" id="ARBA00034808"/>
    </source>
</evidence>
<keyword evidence="1" id="KW-0540">Nuclease</keyword>
<evidence type="ECO:0000256" key="7">
    <source>
        <dbReference type="ARBA" id="ARBA00022840"/>
    </source>
</evidence>
<gene>
    <name evidence="17" type="ORF">DES51_10262</name>
</gene>
<dbReference type="GO" id="GO:0043138">
    <property type="term" value="F:3'-5' DNA helicase activity"/>
    <property type="evidence" value="ECO:0007669"/>
    <property type="project" value="UniProtKB-EC"/>
</dbReference>
<dbReference type="STRING" id="1034346.GCA_000313565_02500"/>
<protein>
    <recommendedName>
        <fullName evidence="12">DNA 3'-5' helicase</fullName>
        <ecNumber evidence="12">5.6.2.4</ecNumber>
    </recommendedName>
</protein>
<evidence type="ECO:0000256" key="6">
    <source>
        <dbReference type="ARBA" id="ARBA00022839"/>
    </source>
</evidence>
<evidence type="ECO:0000256" key="1">
    <source>
        <dbReference type="ARBA" id="ARBA00022722"/>
    </source>
</evidence>
<evidence type="ECO:0000259" key="16">
    <source>
        <dbReference type="PROSITE" id="PS51217"/>
    </source>
</evidence>
<dbReference type="InterPro" id="IPR014017">
    <property type="entry name" value="DNA_helicase_UvrD-like_C"/>
</dbReference>
<dbReference type="Pfam" id="PF00580">
    <property type="entry name" value="UvrD-helicase"/>
    <property type="match status" value="1"/>
</dbReference>
<dbReference type="GO" id="GO:0005524">
    <property type="term" value="F:ATP binding"/>
    <property type="evidence" value="ECO:0007669"/>
    <property type="project" value="UniProtKB-UniRule"/>
</dbReference>
<comment type="caution">
    <text evidence="17">The sequence shown here is derived from an EMBL/GenBank/DDBJ whole genome shotgun (WGS) entry which is preliminary data.</text>
</comment>
<reference evidence="17 18" key="1">
    <citation type="submission" date="2018-05" db="EMBL/GenBank/DDBJ databases">
        <title>Genomic Encyclopedia of Type Strains, Phase IV (KMG-IV): sequencing the most valuable type-strain genomes for metagenomic binning, comparative biology and taxonomic classification.</title>
        <authorList>
            <person name="Goeker M."/>
        </authorList>
    </citation>
    <scope>NUCLEOTIDE SEQUENCE [LARGE SCALE GENOMIC DNA]</scope>
    <source>
        <strain evidence="17 18">JC118</strain>
    </source>
</reference>
<keyword evidence="7 14" id="KW-0067">ATP-binding</keyword>
<feature type="domain" description="UvrD-like helicase ATP-binding" evidence="15">
    <location>
        <begin position="3"/>
        <end position="459"/>
    </location>
</feature>
<sequence length="1074" mass="122689">MSKSWNPDQQRAIDVRNKNILVSASAGSGKTGVLIQRLVELVTKDGVQLNEILAMTFTNAAAAEMKKRLSSEITRLIAECNDEKEKRYLNSQLTQLTTAHISTIHSFCLSIIQNYYYIINCSPKRAGNILDSATQGLYQQQALDQLFDAETRQCDDAFLKLNLLLSPRPEADGELRSLILKIAALADAQPDPQAWLIQCAQAYDKIHSIHDLPSTIKEAFFDYLETQISAYLDALSEIKHYYEFDYVNEAKKSTVFFNKLAGIDNIKKALDEYDYDGLREAVIAMAKIAIPTTPDKENLNYTALRKQCVEIEDLFAAFYPEAVMVSDVAAMLPLVQKLVNCVLAYMEIYEKIKEAHEAIDFSDMEHMALKILHANNGYVASLYRNQFKEIMVDEFQDSNDVQDELVLSITRGNNVFRVGDVKQSIYGFRYASPAIMQGYKELNDELNELIVFKKNYRSSETIVRFNNVLYEKLMNVDGFKSLPFLNEDLASIGGPWQQKVLKPICFHALNYKDITEGMEADTNKDELKASYIANQILEIKEREGYQFKDFVVLVRGNAKMDVLKKVFDEINLPCTMNSKHGFYESYGIQILLSALTCFINPRDDLNFTAILTSPFFNMSSEALANLKLSRQNQEHFYDTLKRLKPDALIKFEEIRQHHTDSISECINACLNWNDFYQSACTIRDKTNIDLLFEKITNYEKEHGSGIAGFLNSIAQIRDLEAAEANAVSKEDDVVRFMSIHQSKGLEFPVVFLWASSTMPSIESRELVNADRELGIGIKAMTFPQRTVRPTFHRIAIDHKKNRSELEEEMRILYVATTRAKDQMHIVDYVKDVNVYMEGLSRSKIYARKGTSSWILQALLEETQIQDLFALKSVNAPWSNKTQPRLSFNNQELPVYQHQAYKLSIHSPSEIGGSAEIKPINFDHKTKASDTGNLYHKLTELLPSADWTAELIQETGKRLNVTIPSGIIKNLIALNGNEIFRSTFAMTVHHEMPFQVLIENQLMHGYMDYVAMDDSKIILIDFKSDQKLTDHQLHLRYDEQLAAYVKALNHLYPNHHVDAYLYSFSNQSMSMIEKN</sequence>
<dbReference type="SUPFAM" id="SSF52980">
    <property type="entry name" value="Restriction endonuclease-like"/>
    <property type="match status" value="1"/>
</dbReference>
<evidence type="ECO:0000256" key="3">
    <source>
        <dbReference type="ARBA" id="ARBA00022763"/>
    </source>
</evidence>
<dbReference type="InterPro" id="IPR011335">
    <property type="entry name" value="Restrct_endonuc-II-like"/>
</dbReference>
<evidence type="ECO:0000256" key="13">
    <source>
        <dbReference type="ARBA" id="ARBA00048988"/>
    </source>
</evidence>
<dbReference type="SUPFAM" id="SSF52540">
    <property type="entry name" value="P-loop containing nucleoside triphosphate hydrolases"/>
    <property type="match status" value="1"/>
</dbReference>
<keyword evidence="3" id="KW-0227">DNA damage</keyword>
<evidence type="ECO:0000259" key="15">
    <source>
        <dbReference type="PROSITE" id="PS51198"/>
    </source>
</evidence>
<keyword evidence="9" id="KW-0234">DNA repair</keyword>
<organism evidence="17 18">
    <name type="scientific">Dielma fastidiosa</name>
    <dbReference type="NCBI Taxonomy" id="1034346"/>
    <lineage>
        <taxon>Bacteria</taxon>
        <taxon>Bacillati</taxon>
        <taxon>Bacillota</taxon>
        <taxon>Erysipelotrichia</taxon>
        <taxon>Erysipelotrichales</taxon>
        <taxon>Erysipelotrichaceae</taxon>
        <taxon>Dielma</taxon>
    </lineage>
</organism>
<dbReference type="GO" id="GO:0005829">
    <property type="term" value="C:cytosol"/>
    <property type="evidence" value="ECO:0007669"/>
    <property type="project" value="TreeGrafter"/>
</dbReference>
<dbReference type="GO" id="GO:0004527">
    <property type="term" value="F:exonuclease activity"/>
    <property type="evidence" value="ECO:0007669"/>
    <property type="project" value="UniProtKB-KW"/>
</dbReference>
<evidence type="ECO:0000256" key="5">
    <source>
        <dbReference type="ARBA" id="ARBA00022806"/>
    </source>
</evidence>
<evidence type="ECO:0000256" key="8">
    <source>
        <dbReference type="ARBA" id="ARBA00023125"/>
    </source>
</evidence>
<evidence type="ECO:0000256" key="2">
    <source>
        <dbReference type="ARBA" id="ARBA00022741"/>
    </source>
</evidence>
<evidence type="ECO:0000256" key="14">
    <source>
        <dbReference type="PROSITE-ProRule" id="PRU00560"/>
    </source>
</evidence>